<organism evidence="1 2">
    <name type="scientific">Sphingobium fontiphilum</name>
    <dbReference type="NCBI Taxonomy" id="944425"/>
    <lineage>
        <taxon>Bacteria</taxon>
        <taxon>Pseudomonadati</taxon>
        <taxon>Pseudomonadota</taxon>
        <taxon>Alphaproteobacteria</taxon>
        <taxon>Sphingomonadales</taxon>
        <taxon>Sphingomonadaceae</taxon>
        <taxon>Sphingobium</taxon>
    </lineage>
</organism>
<dbReference type="AlphaFoldDB" id="A0A7W6DCJ3"/>
<gene>
    <name evidence="1" type="ORF">GGR44_000397</name>
</gene>
<reference evidence="1 2" key="1">
    <citation type="submission" date="2020-08" db="EMBL/GenBank/DDBJ databases">
        <title>Genomic Encyclopedia of Type Strains, Phase IV (KMG-IV): sequencing the most valuable type-strain genomes for metagenomic binning, comparative biology and taxonomic classification.</title>
        <authorList>
            <person name="Goeker M."/>
        </authorList>
    </citation>
    <scope>NUCLEOTIDE SEQUENCE [LARGE SCALE GENOMIC DNA]</scope>
    <source>
        <strain evidence="1 2">DSM 29348</strain>
    </source>
</reference>
<comment type="caution">
    <text evidence="1">The sequence shown here is derived from an EMBL/GenBank/DDBJ whole genome shotgun (WGS) entry which is preliminary data.</text>
</comment>
<proteinExistence type="predicted"/>
<name>A0A7W6DCJ3_9SPHN</name>
<dbReference type="Proteomes" id="UP000552757">
    <property type="component" value="Unassembled WGS sequence"/>
</dbReference>
<accession>A0A7W6DCJ3</accession>
<protein>
    <submittedName>
        <fullName evidence="1">Uncharacterized protein</fullName>
    </submittedName>
</protein>
<dbReference type="EMBL" id="JACIEB010000001">
    <property type="protein sequence ID" value="MBB3980766.1"/>
    <property type="molecule type" value="Genomic_DNA"/>
</dbReference>
<dbReference type="InterPro" id="IPR046736">
    <property type="entry name" value="DUF6628"/>
</dbReference>
<dbReference type="RefSeq" id="WP_425511289.1">
    <property type="nucleotide sequence ID" value="NZ_JACIEB010000001.1"/>
</dbReference>
<evidence type="ECO:0000313" key="1">
    <source>
        <dbReference type="EMBL" id="MBB3980766.1"/>
    </source>
</evidence>
<evidence type="ECO:0000313" key="2">
    <source>
        <dbReference type="Proteomes" id="UP000552757"/>
    </source>
</evidence>
<dbReference type="Pfam" id="PF20333">
    <property type="entry name" value="DUF6628"/>
    <property type="match status" value="1"/>
</dbReference>
<sequence>MASAPLPRTDMPRHDPLPCAMPDGYGARLFLFAVRRMASAGVDDAHAANALLGAFGRSYRRPLVLMRAMMLELSRASNRRIKVAPCCCGRMTADEAMLIAAASEALDDGPAAYRRAAALLGTDRALGALTCIQAVAQS</sequence>
<keyword evidence="2" id="KW-1185">Reference proteome</keyword>